<reference evidence="8 9" key="1">
    <citation type="submission" date="2017-10" db="EMBL/GenBank/DDBJ databases">
        <title>Bacillus sp. nov., a halophilic bacterium isolated from a Keqin Lake.</title>
        <authorList>
            <person name="Wang H."/>
        </authorList>
    </citation>
    <scope>NUCLEOTIDE SEQUENCE [LARGE SCALE GENOMIC DNA]</scope>
    <source>
        <strain evidence="8 9">KCTC 13187</strain>
    </source>
</reference>
<dbReference type="OrthoDB" id="9812980at2"/>
<dbReference type="Proteomes" id="UP000281498">
    <property type="component" value="Unassembled WGS sequence"/>
</dbReference>
<dbReference type="AlphaFoldDB" id="A0A3A9KNA9"/>
<dbReference type="PANTHER" id="PTHR12677:SF59">
    <property type="entry name" value="GOLGI APPARATUS MEMBRANE PROTEIN TVP38-RELATED"/>
    <property type="match status" value="1"/>
</dbReference>
<dbReference type="InterPro" id="IPR032816">
    <property type="entry name" value="VTT_dom"/>
</dbReference>
<comment type="similarity">
    <text evidence="6">Belongs to the TVP38/TMEM64 family.</text>
</comment>
<feature type="domain" description="VTT" evidence="7">
    <location>
        <begin position="62"/>
        <end position="178"/>
    </location>
</feature>
<keyword evidence="9" id="KW-1185">Reference proteome</keyword>
<comment type="caution">
    <text evidence="8">The sequence shown here is derived from an EMBL/GenBank/DDBJ whole genome shotgun (WGS) entry which is preliminary data.</text>
</comment>
<keyword evidence="4 6" id="KW-1133">Transmembrane helix</keyword>
<evidence type="ECO:0000256" key="3">
    <source>
        <dbReference type="ARBA" id="ARBA00022692"/>
    </source>
</evidence>
<evidence type="ECO:0000259" key="7">
    <source>
        <dbReference type="Pfam" id="PF09335"/>
    </source>
</evidence>
<feature type="transmembrane region" description="Helical" evidence="6">
    <location>
        <begin position="38"/>
        <end position="59"/>
    </location>
</feature>
<keyword evidence="3 6" id="KW-0812">Transmembrane</keyword>
<name>A0A3A9KNA9_9BACI</name>
<feature type="transmembrane region" description="Helical" evidence="6">
    <location>
        <begin position="187"/>
        <end position="208"/>
    </location>
</feature>
<evidence type="ECO:0000313" key="8">
    <source>
        <dbReference type="EMBL" id="RKL69415.1"/>
    </source>
</evidence>
<evidence type="ECO:0000256" key="4">
    <source>
        <dbReference type="ARBA" id="ARBA00022989"/>
    </source>
</evidence>
<keyword evidence="2 6" id="KW-1003">Cell membrane</keyword>
<comment type="subcellular location">
    <subcellularLocation>
        <location evidence="1 6">Cell membrane</location>
        <topology evidence="1 6">Multi-pass membrane protein</topology>
    </subcellularLocation>
</comment>
<evidence type="ECO:0000256" key="1">
    <source>
        <dbReference type="ARBA" id="ARBA00004651"/>
    </source>
</evidence>
<feature type="transmembrane region" description="Helical" evidence="6">
    <location>
        <begin position="71"/>
        <end position="98"/>
    </location>
</feature>
<evidence type="ECO:0000256" key="2">
    <source>
        <dbReference type="ARBA" id="ARBA00022475"/>
    </source>
</evidence>
<accession>A0A3A9KNA9</accession>
<sequence length="215" mass="23985">MILLFALYALSQNFRNFIFEAITQLSHGDIETVKNYLLTFGVWAPVISALLMVLSVLIAPLPAFIPTFANGLIFGAFWGGILSWSSALIGATLCFYIARTLGRPVVEKLVNRKALDWSDRFFVRYGMYAIVISRIVPVMSYGIVSYAAGFTKMKFRIYIIGTAIGQTPATMLYSYLGEHSTESIMMIVWAFVAVAVIAIAGTALKPWLERKMRKK</sequence>
<evidence type="ECO:0000313" key="9">
    <source>
        <dbReference type="Proteomes" id="UP000281498"/>
    </source>
</evidence>
<feature type="transmembrane region" description="Helical" evidence="6">
    <location>
        <begin position="125"/>
        <end position="148"/>
    </location>
</feature>
<gene>
    <name evidence="8" type="ORF">CR203_04210</name>
</gene>
<proteinExistence type="inferred from homology"/>
<evidence type="ECO:0000256" key="5">
    <source>
        <dbReference type="ARBA" id="ARBA00023136"/>
    </source>
</evidence>
<dbReference type="GO" id="GO:0005886">
    <property type="term" value="C:plasma membrane"/>
    <property type="evidence" value="ECO:0007669"/>
    <property type="project" value="UniProtKB-SubCell"/>
</dbReference>
<evidence type="ECO:0000256" key="6">
    <source>
        <dbReference type="RuleBase" id="RU366058"/>
    </source>
</evidence>
<dbReference type="EMBL" id="PDOE01000001">
    <property type="protein sequence ID" value="RKL69415.1"/>
    <property type="molecule type" value="Genomic_DNA"/>
</dbReference>
<feature type="transmembrane region" description="Helical" evidence="6">
    <location>
        <begin position="155"/>
        <end position="175"/>
    </location>
</feature>
<keyword evidence="5 6" id="KW-0472">Membrane</keyword>
<organism evidence="8 9">
    <name type="scientific">Salipaludibacillus neizhouensis</name>
    <dbReference type="NCBI Taxonomy" id="885475"/>
    <lineage>
        <taxon>Bacteria</taxon>
        <taxon>Bacillati</taxon>
        <taxon>Bacillota</taxon>
        <taxon>Bacilli</taxon>
        <taxon>Bacillales</taxon>
        <taxon>Bacillaceae</taxon>
    </lineage>
</organism>
<dbReference type="Pfam" id="PF09335">
    <property type="entry name" value="VTT_dom"/>
    <property type="match status" value="1"/>
</dbReference>
<protein>
    <recommendedName>
        <fullName evidence="6">TVP38/TMEM64 family membrane protein</fullName>
    </recommendedName>
</protein>
<dbReference type="PANTHER" id="PTHR12677">
    <property type="entry name" value="GOLGI APPARATUS MEMBRANE PROTEIN TVP38-RELATED"/>
    <property type="match status" value="1"/>
</dbReference>
<dbReference type="RefSeq" id="WP_110937637.1">
    <property type="nucleotide sequence ID" value="NZ_PDOE01000001.1"/>
</dbReference>
<dbReference type="InterPro" id="IPR015414">
    <property type="entry name" value="TMEM64"/>
</dbReference>